<feature type="transmembrane region" description="Helical" evidence="6">
    <location>
        <begin position="356"/>
        <end position="376"/>
    </location>
</feature>
<feature type="transmembrane region" description="Helical" evidence="6">
    <location>
        <begin position="332"/>
        <end position="350"/>
    </location>
</feature>
<feature type="transmembrane region" description="Helical" evidence="6">
    <location>
        <begin position="51"/>
        <end position="75"/>
    </location>
</feature>
<feature type="transmembrane region" description="Helical" evidence="6">
    <location>
        <begin position="130"/>
        <end position="150"/>
    </location>
</feature>
<dbReference type="PIRSF" id="PIRSF006060">
    <property type="entry name" value="AA_transporter"/>
    <property type="match status" value="1"/>
</dbReference>
<dbReference type="Proteomes" id="UP000441330">
    <property type="component" value="Unassembled WGS sequence"/>
</dbReference>
<evidence type="ECO:0000256" key="2">
    <source>
        <dbReference type="ARBA" id="ARBA00022475"/>
    </source>
</evidence>
<evidence type="ECO:0000313" key="9">
    <source>
        <dbReference type="Proteomes" id="UP000285773"/>
    </source>
</evidence>
<comment type="subcellular location">
    <subcellularLocation>
        <location evidence="1">Cell membrane</location>
        <topology evidence="1">Multi-pass membrane protein</topology>
    </subcellularLocation>
</comment>
<evidence type="ECO:0000256" key="6">
    <source>
        <dbReference type="SAM" id="Phobius"/>
    </source>
</evidence>
<gene>
    <name evidence="8" type="ORF">DW820_04145</name>
    <name evidence="7" type="ORF">GMC94_00195</name>
</gene>
<reference evidence="7 10" key="2">
    <citation type="journal article" date="2019" name="Nat. Med.">
        <title>A library of human gut bacterial isolates paired with longitudinal multiomics data enables mechanistic microbiome research.</title>
        <authorList>
            <person name="Poyet M."/>
            <person name="Groussin M."/>
            <person name="Gibbons S.M."/>
            <person name="Avila-Pacheco J."/>
            <person name="Jiang X."/>
            <person name="Kearney S.M."/>
            <person name="Perrotta A.R."/>
            <person name="Berdy B."/>
            <person name="Zhao S."/>
            <person name="Lieberman T.D."/>
            <person name="Swanson P.K."/>
            <person name="Smith M."/>
            <person name="Roesemann S."/>
            <person name="Alexander J.E."/>
            <person name="Rich S.A."/>
            <person name="Livny J."/>
            <person name="Vlamakis H."/>
            <person name="Clish C."/>
            <person name="Bullock K."/>
            <person name="Deik A."/>
            <person name="Scott J."/>
            <person name="Pierce K.A."/>
            <person name="Xavier R.J."/>
            <person name="Alm E.J."/>
        </authorList>
    </citation>
    <scope>NUCLEOTIDE SEQUENCE [LARGE SCALE GENOMIC DNA]</scope>
    <source>
        <strain evidence="7 10">BIOML-A1</strain>
    </source>
</reference>
<evidence type="ECO:0000313" key="8">
    <source>
        <dbReference type="EMBL" id="RHC96322.1"/>
    </source>
</evidence>
<keyword evidence="4 6" id="KW-1133">Transmembrane helix</keyword>
<dbReference type="EMBL" id="QSIO01000001">
    <property type="protein sequence ID" value="RHC96322.1"/>
    <property type="molecule type" value="Genomic_DNA"/>
</dbReference>
<feature type="transmembrane region" description="Helical" evidence="6">
    <location>
        <begin position="200"/>
        <end position="218"/>
    </location>
</feature>
<feature type="transmembrane region" description="Helical" evidence="6">
    <location>
        <begin position="283"/>
        <end position="301"/>
    </location>
</feature>
<dbReference type="Pfam" id="PF13520">
    <property type="entry name" value="AA_permease_2"/>
    <property type="match status" value="1"/>
</dbReference>
<evidence type="ECO:0000313" key="7">
    <source>
        <dbReference type="EMBL" id="MTS53322.1"/>
    </source>
</evidence>
<keyword evidence="5 6" id="KW-0472">Membrane</keyword>
<dbReference type="GO" id="GO:0022857">
    <property type="term" value="F:transmembrane transporter activity"/>
    <property type="evidence" value="ECO:0007669"/>
    <property type="project" value="InterPro"/>
</dbReference>
<protein>
    <submittedName>
        <fullName evidence="8">Amino acid permease</fullName>
    </submittedName>
</protein>
<dbReference type="InterPro" id="IPR002293">
    <property type="entry name" value="AA/rel_permease1"/>
</dbReference>
<feature type="transmembrane region" description="Helical" evidence="6">
    <location>
        <begin position="239"/>
        <end position="263"/>
    </location>
</feature>
<evidence type="ECO:0000256" key="1">
    <source>
        <dbReference type="ARBA" id="ARBA00004651"/>
    </source>
</evidence>
<sequence>MNGAHKQSIEEQEKAKFSFSGATLYGINAVIGSGIFLLPQKIYSGLGPASLAVMFGVAILVMLLSACLAETAGYFDKNGGAMQYSKAAFGDFVGFNVGILGWAVTVIAWAAMLAGFAKIFIITFPAFEGYNLPISIGMLILLSLMNIAGLKTSKMFTLTATVAKLIPIVLFSLFAIFFIPGGVSKGNFTPFLQLESGTNLFSSISSTAVYIFYGFIGFETMSIVAGEMRNPEKNVPRAILGSISIVSVLYMLIIAGTIAMLGGRIMQTGAPVQDAFVEMIGPIGAPLVSYGALISIAGLNIGESIMVPRFGAALATEKLLPEGLGKTNSKNAPVIAIIISGIFAFLLLLSGSFETLATFSVVFRFFQYIPTALAAIKLRKMYPDKKVTFRVPFGPVIPVLAVVISILMIAGDNMMNFVWGAIGLVIASGLYFVFHGDKLHKSKTLPH</sequence>
<proteinExistence type="predicted"/>
<dbReference type="AlphaFoldDB" id="A0A414CN04"/>
<keyword evidence="3 6" id="KW-0812">Transmembrane</keyword>
<reference evidence="8 9" key="1">
    <citation type="submission" date="2018-08" db="EMBL/GenBank/DDBJ databases">
        <title>A genome reference for cultivated species of the human gut microbiota.</title>
        <authorList>
            <person name="Zou Y."/>
            <person name="Xue W."/>
            <person name="Luo G."/>
        </authorList>
    </citation>
    <scope>NUCLEOTIDE SEQUENCE [LARGE SCALE GENOMIC DNA]</scope>
    <source>
        <strain evidence="8 9">AM33-3BH</strain>
    </source>
</reference>
<evidence type="ECO:0000256" key="5">
    <source>
        <dbReference type="ARBA" id="ARBA00023136"/>
    </source>
</evidence>
<dbReference type="Gene3D" id="1.20.1740.10">
    <property type="entry name" value="Amino acid/polyamine transporter I"/>
    <property type="match status" value="1"/>
</dbReference>
<dbReference type="Proteomes" id="UP000285773">
    <property type="component" value="Unassembled WGS sequence"/>
</dbReference>
<dbReference type="EMBL" id="WMZJ01000001">
    <property type="protein sequence ID" value="MTS53322.1"/>
    <property type="molecule type" value="Genomic_DNA"/>
</dbReference>
<feature type="transmembrane region" description="Helical" evidence="6">
    <location>
        <begin position="162"/>
        <end position="180"/>
    </location>
</feature>
<accession>A0A414CN04</accession>
<dbReference type="GO" id="GO:0005886">
    <property type="term" value="C:plasma membrane"/>
    <property type="evidence" value="ECO:0007669"/>
    <property type="project" value="UniProtKB-SubCell"/>
</dbReference>
<name>A0A414CN04_STRPA</name>
<evidence type="ECO:0000313" key="10">
    <source>
        <dbReference type="Proteomes" id="UP000441330"/>
    </source>
</evidence>
<dbReference type="RefSeq" id="WP_031576513.1">
    <property type="nucleotide sequence ID" value="NZ_CAXSNQ010000018.1"/>
</dbReference>
<feature type="transmembrane region" description="Helical" evidence="6">
    <location>
        <begin position="21"/>
        <end position="39"/>
    </location>
</feature>
<comment type="caution">
    <text evidence="8">The sequence shown here is derived from an EMBL/GenBank/DDBJ whole genome shotgun (WGS) entry which is preliminary data.</text>
</comment>
<evidence type="ECO:0000256" key="4">
    <source>
        <dbReference type="ARBA" id="ARBA00022989"/>
    </source>
</evidence>
<keyword evidence="2" id="KW-1003">Cell membrane</keyword>
<feature type="transmembrane region" description="Helical" evidence="6">
    <location>
        <begin position="388"/>
        <end position="411"/>
    </location>
</feature>
<feature type="transmembrane region" description="Helical" evidence="6">
    <location>
        <begin position="95"/>
        <end position="124"/>
    </location>
</feature>
<dbReference type="PANTHER" id="PTHR42770">
    <property type="entry name" value="AMINO ACID TRANSPORTER-RELATED"/>
    <property type="match status" value="1"/>
</dbReference>
<dbReference type="InterPro" id="IPR050367">
    <property type="entry name" value="APC_superfamily"/>
</dbReference>
<evidence type="ECO:0000256" key="3">
    <source>
        <dbReference type="ARBA" id="ARBA00022692"/>
    </source>
</evidence>
<organism evidence="8 9">
    <name type="scientific">Streptococcus parasanguinis</name>
    <dbReference type="NCBI Taxonomy" id="1318"/>
    <lineage>
        <taxon>Bacteria</taxon>
        <taxon>Bacillati</taxon>
        <taxon>Bacillota</taxon>
        <taxon>Bacilli</taxon>
        <taxon>Lactobacillales</taxon>
        <taxon>Streptococcaceae</taxon>
        <taxon>Streptococcus</taxon>
    </lineage>
</organism>
<dbReference type="PANTHER" id="PTHR42770:SF18">
    <property type="entry name" value="ARGININE_AGMATINE ANTIPORTER"/>
    <property type="match status" value="1"/>
</dbReference>
<feature type="transmembrane region" description="Helical" evidence="6">
    <location>
        <begin position="417"/>
        <end position="434"/>
    </location>
</feature>